<protein>
    <submittedName>
        <fullName evidence="1">Uncharacterized protein</fullName>
    </submittedName>
</protein>
<sequence length="89" mass="10269">MSLYSIEYRRVLAGLYCASCGAYCVDMIFREIETSEVLCKSCFLPKPSKARDALFSNWMKDFSRRKAYDRKRACNSAYAKAESCQAQEH</sequence>
<dbReference type="RefSeq" id="XP_040779307.1">
    <property type="nucleotide sequence ID" value="XM_040924566.1"/>
</dbReference>
<name>A0A9P4Y7V2_CRYP1</name>
<evidence type="ECO:0000313" key="2">
    <source>
        <dbReference type="Proteomes" id="UP000803844"/>
    </source>
</evidence>
<comment type="caution">
    <text evidence="1">The sequence shown here is derived from an EMBL/GenBank/DDBJ whole genome shotgun (WGS) entry which is preliminary data.</text>
</comment>
<organism evidence="1 2">
    <name type="scientific">Cryphonectria parasitica (strain ATCC 38755 / EP155)</name>
    <dbReference type="NCBI Taxonomy" id="660469"/>
    <lineage>
        <taxon>Eukaryota</taxon>
        <taxon>Fungi</taxon>
        <taxon>Dikarya</taxon>
        <taxon>Ascomycota</taxon>
        <taxon>Pezizomycotina</taxon>
        <taxon>Sordariomycetes</taxon>
        <taxon>Sordariomycetidae</taxon>
        <taxon>Diaporthales</taxon>
        <taxon>Cryphonectriaceae</taxon>
        <taxon>Cryphonectria-Endothia species complex</taxon>
        <taxon>Cryphonectria</taxon>
    </lineage>
</organism>
<accession>A0A9P4Y7V2</accession>
<proteinExistence type="predicted"/>
<keyword evidence="2" id="KW-1185">Reference proteome</keyword>
<gene>
    <name evidence="1" type="ORF">M406DRAFT_56090</name>
</gene>
<dbReference type="Proteomes" id="UP000803844">
    <property type="component" value="Unassembled WGS sequence"/>
</dbReference>
<reference evidence="1" key="1">
    <citation type="journal article" date="2020" name="Phytopathology">
        <title>Genome sequence of the chestnut blight fungus Cryphonectria parasitica EP155: A fundamental resource for an archetypical invasive plant pathogen.</title>
        <authorList>
            <person name="Crouch J.A."/>
            <person name="Dawe A."/>
            <person name="Aerts A."/>
            <person name="Barry K."/>
            <person name="Churchill A.C.L."/>
            <person name="Grimwood J."/>
            <person name="Hillman B."/>
            <person name="Milgroom M.G."/>
            <person name="Pangilinan J."/>
            <person name="Smith M."/>
            <person name="Salamov A."/>
            <person name="Schmutz J."/>
            <person name="Yadav J."/>
            <person name="Grigoriev I.V."/>
            <person name="Nuss D."/>
        </authorList>
    </citation>
    <scope>NUCLEOTIDE SEQUENCE</scope>
    <source>
        <strain evidence="1">EP155</strain>
    </source>
</reference>
<evidence type="ECO:0000313" key="1">
    <source>
        <dbReference type="EMBL" id="KAF3768346.1"/>
    </source>
</evidence>
<dbReference type="EMBL" id="MU032345">
    <property type="protein sequence ID" value="KAF3768346.1"/>
    <property type="molecule type" value="Genomic_DNA"/>
</dbReference>
<dbReference type="GeneID" id="63841695"/>
<dbReference type="AlphaFoldDB" id="A0A9P4Y7V2"/>